<dbReference type="Proteomes" id="UP000006028">
    <property type="component" value="Unassembled WGS sequence"/>
</dbReference>
<evidence type="ECO:0000313" key="2">
    <source>
        <dbReference type="Proteomes" id="UP000006028"/>
    </source>
</evidence>
<protein>
    <submittedName>
        <fullName evidence="1">Uncharacterized protein</fullName>
    </submittedName>
</protein>
<dbReference type="EMBL" id="AECU01000027">
    <property type="protein sequence ID" value="EFQ08048.1"/>
    <property type="molecule type" value="Genomic_DNA"/>
</dbReference>
<reference evidence="1 2" key="1">
    <citation type="submission" date="2010-08" db="EMBL/GenBank/DDBJ databases">
        <authorList>
            <person name="Weinstock G."/>
            <person name="Sodergren E."/>
            <person name="Clifton S."/>
            <person name="Fulton L."/>
            <person name="Fulton B."/>
            <person name="Courtney L."/>
            <person name="Fronick C."/>
            <person name="Harrison M."/>
            <person name="Strong C."/>
            <person name="Farmer C."/>
            <person name="Delahaunty K."/>
            <person name="Markovic C."/>
            <person name="Hall O."/>
            <person name="Minx P."/>
            <person name="Tomlinson C."/>
            <person name="Mitreva M."/>
            <person name="Hou S."/>
            <person name="Chen J."/>
            <person name="Wollam A."/>
            <person name="Pepin K.H."/>
            <person name="Johnson M."/>
            <person name="Bhonagiri V."/>
            <person name="Zhang X."/>
            <person name="Suruliraj S."/>
            <person name="Warren W."/>
            <person name="Chinwalla A."/>
            <person name="Mardis E.R."/>
            <person name="Wilson R.K."/>
        </authorList>
    </citation>
    <scope>NUCLEOTIDE SEQUENCE [LARGE SCALE GENOMIC DNA]</scope>
    <source>
        <strain evidence="1 2">KLE1255</strain>
    </source>
</reference>
<name>E2ZFI5_9FIRM</name>
<proteinExistence type="predicted"/>
<accession>E2ZFI5</accession>
<dbReference type="BioCyc" id="FCF748224-HMP:GTSS-3017-MONOMER"/>
<dbReference type="AlphaFoldDB" id="E2ZFI5"/>
<comment type="caution">
    <text evidence="1">The sequence shown here is derived from an EMBL/GenBank/DDBJ whole genome shotgun (WGS) entry which is preliminary data.</text>
</comment>
<sequence length="43" mass="4626">MEIGISGPEDILWMQRKAGCANGGAESMQSLSCIKKRTSNLTI</sequence>
<gene>
    <name evidence="1" type="ORF">HMPREF9436_00418</name>
</gene>
<organism evidence="1 2">
    <name type="scientific">Faecalibacterium cf. prausnitzii KLE1255</name>
    <dbReference type="NCBI Taxonomy" id="748224"/>
    <lineage>
        <taxon>Bacteria</taxon>
        <taxon>Bacillati</taxon>
        <taxon>Bacillota</taxon>
        <taxon>Clostridia</taxon>
        <taxon>Eubacteriales</taxon>
        <taxon>Oscillospiraceae</taxon>
        <taxon>Faecalibacterium</taxon>
    </lineage>
</organism>
<dbReference type="HOGENOM" id="CLU_3233841_0_0_9"/>
<evidence type="ECO:0000313" key="1">
    <source>
        <dbReference type="EMBL" id="EFQ08048.1"/>
    </source>
</evidence>